<feature type="transmembrane region" description="Helical" evidence="1">
    <location>
        <begin position="58"/>
        <end position="81"/>
    </location>
</feature>
<organism evidence="2 5">
    <name type="scientific">Eiseniibacteriota bacterium</name>
    <dbReference type="NCBI Taxonomy" id="2212470"/>
    <lineage>
        <taxon>Bacteria</taxon>
        <taxon>Candidatus Eiseniibacteriota</taxon>
    </lineage>
</organism>
<dbReference type="EMBL" id="VBOX01000060">
    <property type="protein sequence ID" value="TMQ63353.1"/>
    <property type="molecule type" value="Genomic_DNA"/>
</dbReference>
<protein>
    <submittedName>
        <fullName evidence="2">Phage holin family protein</fullName>
    </submittedName>
</protein>
<evidence type="ECO:0000313" key="4">
    <source>
        <dbReference type="Proteomes" id="UP000317366"/>
    </source>
</evidence>
<dbReference type="Proteomes" id="UP000319829">
    <property type="component" value="Unassembled WGS sequence"/>
</dbReference>
<keyword evidence="1" id="KW-0812">Transmembrane</keyword>
<feature type="transmembrane region" description="Helical" evidence="1">
    <location>
        <begin position="87"/>
        <end position="107"/>
    </location>
</feature>
<dbReference type="EMBL" id="VBOU01000016">
    <property type="protein sequence ID" value="TMQ55671.1"/>
    <property type="molecule type" value="Genomic_DNA"/>
</dbReference>
<sequence length="117" mass="12450">MAKALVHMLLNAAVFLLLAKYLPGFYVNGWVSAIVASLLLGIVNATFGLILTILTFPLIILTLGLFSFVVNAIVILLVAFLVPGLSINGFLPALIAAIVLSIVNMVWKMATAPRSID</sequence>
<evidence type="ECO:0000313" key="5">
    <source>
        <dbReference type="Proteomes" id="UP000319829"/>
    </source>
</evidence>
<dbReference type="Pfam" id="PF04020">
    <property type="entry name" value="Phage_holin_4_2"/>
    <property type="match status" value="1"/>
</dbReference>
<keyword evidence="1" id="KW-0472">Membrane</keyword>
<proteinExistence type="predicted"/>
<dbReference type="InterPro" id="IPR007165">
    <property type="entry name" value="Phage_holin_4_2"/>
</dbReference>
<name>A0A538SWF2_UNCEI</name>
<evidence type="ECO:0000313" key="3">
    <source>
        <dbReference type="EMBL" id="TMQ63353.1"/>
    </source>
</evidence>
<feature type="transmembrane region" description="Helical" evidence="1">
    <location>
        <begin position="29"/>
        <end position="51"/>
    </location>
</feature>
<reference evidence="4 5" key="1">
    <citation type="journal article" date="2019" name="Nat. Microbiol.">
        <title>Mediterranean grassland soil C-N compound turnover is dependent on rainfall and depth, and is mediated by genomically divergent microorganisms.</title>
        <authorList>
            <person name="Diamond S."/>
            <person name="Andeer P.F."/>
            <person name="Li Z."/>
            <person name="Crits-Christoph A."/>
            <person name="Burstein D."/>
            <person name="Anantharaman K."/>
            <person name="Lane K.R."/>
            <person name="Thomas B.C."/>
            <person name="Pan C."/>
            <person name="Northen T.R."/>
            <person name="Banfield J.F."/>
        </authorList>
    </citation>
    <scope>NUCLEOTIDE SEQUENCE [LARGE SCALE GENOMIC DNA]</scope>
    <source>
        <strain evidence="2">WS_4</strain>
        <strain evidence="3">WS_7</strain>
    </source>
</reference>
<gene>
    <name evidence="2" type="ORF">E6K74_02455</name>
    <name evidence="3" type="ORF">E6K77_05485</name>
</gene>
<comment type="caution">
    <text evidence="2">The sequence shown here is derived from an EMBL/GenBank/DDBJ whole genome shotgun (WGS) entry which is preliminary data.</text>
</comment>
<keyword evidence="1" id="KW-1133">Transmembrane helix</keyword>
<dbReference type="AlphaFoldDB" id="A0A538SWF2"/>
<evidence type="ECO:0000256" key="1">
    <source>
        <dbReference type="SAM" id="Phobius"/>
    </source>
</evidence>
<evidence type="ECO:0000313" key="2">
    <source>
        <dbReference type="EMBL" id="TMQ55671.1"/>
    </source>
</evidence>
<accession>A0A538SWF2</accession>
<dbReference type="PANTHER" id="PTHR37309">
    <property type="entry name" value="SLR0284 PROTEIN"/>
    <property type="match status" value="1"/>
</dbReference>
<dbReference type="PANTHER" id="PTHR37309:SF1">
    <property type="entry name" value="SLR0284 PROTEIN"/>
    <property type="match status" value="1"/>
</dbReference>
<dbReference type="Proteomes" id="UP000317366">
    <property type="component" value="Unassembled WGS sequence"/>
</dbReference>